<dbReference type="InterPro" id="IPR010298">
    <property type="entry name" value="YacP-like"/>
</dbReference>
<dbReference type="Pfam" id="PF05991">
    <property type="entry name" value="NYN_YacP"/>
    <property type="match status" value="1"/>
</dbReference>
<proteinExistence type="predicted"/>
<gene>
    <name evidence="1" type="ORF">QNJ86_06745</name>
</gene>
<protein>
    <submittedName>
        <fullName evidence="1">NYN domain-containing protein</fullName>
    </submittedName>
</protein>
<evidence type="ECO:0000313" key="2">
    <source>
        <dbReference type="Proteomes" id="UP001232750"/>
    </source>
</evidence>
<name>A0ABT7DML9_9ACTN</name>
<sequence>MAKQRKKLLLVDGYNVLRSGSRYREIAGPDYTDDTFNTARETLVNDVVNYAGRDWRAIIVFDGARNAFSTGQAESVGGVRIMFSPAGQSADKVIEKLAHDARERQVETLVVTSDATIQDTVFGFGVDRMSADGFSREVDRYYDDVRLDETPKVAEKNTVASRIDPATLAKLKALRDAAR</sequence>
<dbReference type="Proteomes" id="UP001232750">
    <property type="component" value="Unassembled WGS sequence"/>
</dbReference>
<accession>A0ABT7DML9</accession>
<organism evidence="1 2">
    <name type="scientific">Gordonibacter faecis</name>
    <dbReference type="NCBI Taxonomy" id="3047475"/>
    <lineage>
        <taxon>Bacteria</taxon>
        <taxon>Bacillati</taxon>
        <taxon>Actinomycetota</taxon>
        <taxon>Coriobacteriia</taxon>
        <taxon>Eggerthellales</taxon>
        <taxon>Eggerthellaceae</taxon>
        <taxon>Gordonibacter</taxon>
    </lineage>
</organism>
<keyword evidence="2" id="KW-1185">Reference proteome</keyword>
<dbReference type="EMBL" id="JASJEU010000013">
    <property type="protein sequence ID" value="MDJ1650492.1"/>
    <property type="molecule type" value="Genomic_DNA"/>
</dbReference>
<dbReference type="RefSeq" id="WP_283831842.1">
    <property type="nucleotide sequence ID" value="NZ_JASJEU010000013.1"/>
</dbReference>
<dbReference type="PANTHER" id="PTHR34547:SF1">
    <property type="entry name" value="YACP-LIKE NYN DOMAIN PROTEIN"/>
    <property type="match status" value="1"/>
</dbReference>
<evidence type="ECO:0000313" key="1">
    <source>
        <dbReference type="EMBL" id="MDJ1650492.1"/>
    </source>
</evidence>
<comment type="caution">
    <text evidence="1">The sequence shown here is derived from an EMBL/GenBank/DDBJ whole genome shotgun (WGS) entry which is preliminary data.</text>
</comment>
<reference evidence="1 2" key="1">
    <citation type="submission" date="2023-05" db="EMBL/GenBank/DDBJ databases">
        <title>Gordonibacter KGMB12511T sp. nov., isolated from faeces of healthy Korean.</title>
        <authorList>
            <person name="Kim H.S."/>
            <person name="Kim J.-S."/>
            <person name="Suh M.K."/>
            <person name="Eom M.K."/>
            <person name="Do H.E."/>
            <person name="Lee J.-S."/>
        </authorList>
    </citation>
    <scope>NUCLEOTIDE SEQUENCE [LARGE SCALE GENOMIC DNA]</scope>
    <source>
        <strain evidence="1 2">KGMB12511</strain>
    </source>
</reference>
<dbReference type="PANTHER" id="PTHR34547">
    <property type="entry name" value="YACP-LIKE NYN DOMAIN PROTEIN"/>
    <property type="match status" value="1"/>
</dbReference>
<dbReference type="CDD" id="cd10912">
    <property type="entry name" value="PIN_YacP-like"/>
    <property type="match status" value="1"/>
</dbReference>